<dbReference type="AlphaFoldDB" id="A0A409YG76"/>
<comment type="caution">
    <text evidence="2">The sequence shown here is derived from an EMBL/GenBank/DDBJ whole genome shotgun (WGS) entry which is preliminary data.</text>
</comment>
<evidence type="ECO:0000256" key="1">
    <source>
        <dbReference type="SAM" id="MobiDB-lite"/>
    </source>
</evidence>
<evidence type="ECO:0000313" key="3">
    <source>
        <dbReference type="Proteomes" id="UP000284706"/>
    </source>
</evidence>
<accession>A0A409YG76</accession>
<dbReference type="Proteomes" id="UP000284706">
    <property type="component" value="Unassembled WGS sequence"/>
</dbReference>
<name>A0A409YG76_9AGAR</name>
<dbReference type="OrthoDB" id="2634326at2759"/>
<feature type="region of interest" description="Disordered" evidence="1">
    <location>
        <begin position="381"/>
        <end position="455"/>
    </location>
</feature>
<dbReference type="EMBL" id="NHYE01000880">
    <property type="protein sequence ID" value="PPR01994.1"/>
    <property type="molecule type" value="Genomic_DNA"/>
</dbReference>
<proteinExistence type="predicted"/>
<reference evidence="2 3" key="1">
    <citation type="journal article" date="2018" name="Evol. Lett.">
        <title>Horizontal gene cluster transfer increased hallucinogenic mushroom diversity.</title>
        <authorList>
            <person name="Reynolds H.T."/>
            <person name="Vijayakumar V."/>
            <person name="Gluck-Thaler E."/>
            <person name="Korotkin H.B."/>
            <person name="Matheny P.B."/>
            <person name="Slot J.C."/>
        </authorList>
    </citation>
    <scope>NUCLEOTIDE SEQUENCE [LARGE SCALE GENOMIC DNA]</scope>
    <source>
        <strain evidence="2 3">SRW20</strain>
    </source>
</reference>
<feature type="compositionally biased region" description="Polar residues" evidence="1">
    <location>
        <begin position="381"/>
        <end position="402"/>
    </location>
</feature>
<gene>
    <name evidence="2" type="ORF">CVT26_008737</name>
</gene>
<feature type="region of interest" description="Disordered" evidence="1">
    <location>
        <begin position="576"/>
        <end position="603"/>
    </location>
</feature>
<keyword evidence="3" id="KW-1185">Reference proteome</keyword>
<protein>
    <submittedName>
        <fullName evidence="2">Uncharacterized protein</fullName>
    </submittedName>
</protein>
<dbReference type="InParanoid" id="A0A409YG76"/>
<organism evidence="2 3">
    <name type="scientific">Gymnopilus dilepis</name>
    <dbReference type="NCBI Taxonomy" id="231916"/>
    <lineage>
        <taxon>Eukaryota</taxon>
        <taxon>Fungi</taxon>
        <taxon>Dikarya</taxon>
        <taxon>Basidiomycota</taxon>
        <taxon>Agaricomycotina</taxon>
        <taxon>Agaricomycetes</taxon>
        <taxon>Agaricomycetidae</taxon>
        <taxon>Agaricales</taxon>
        <taxon>Agaricineae</taxon>
        <taxon>Hymenogastraceae</taxon>
        <taxon>Gymnopilus</taxon>
    </lineage>
</organism>
<evidence type="ECO:0000313" key="2">
    <source>
        <dbReference type="EMBL" id="PPR01994.1"/>
    </source>
</evidence>
<feature type="compositionally biased region" description="Low complexity" evidence="1">
    <location>
        <begin position="403"/>
        <end position="430"/>
    </location>
</feature>
<sequence>MLTYTDCYGWERDKESHTPNFVTHDKEDSDSFSATDVMTIAEMPKGFAYPIFNLPVDPKGHIDDNGNPRPWKMIVTSPNMPWIPDFSADPLNVCVRSDGRFYTADFTLWPQWFFPGTYYYPFVLRRPLTAGAMEKHRYKLAWYDMKPADFIPEKGSISNDIGRLRRDLADALIEMRRELCQKIKDLKAKADVHPHLFREIFHCERGMVLSSVTLRCAPQSYPHTLINLTVFQRYFLETLACYDHLNNWRFREFNPEVCTPVDMSIIGTVTPDVELAQEFYHQGVPVWLVRPPSRVLYDNATVRMQTNPESPLTLELQHKVEPWAAVIHNGPPSVTRNRACQSVRSYNIKLGHAAYYRPANELIPEALPLVPPSLAFFTTGSVDNTPSTGRPANPTPTGSVDNTQAASSSSTANATPAAAIPAAPQRTATQKAEYKGKNKLSASKQPPADRQPNNLNLEKFSVPKSEWEPPVVQAWASALSSVDHAETNAVQHADRNLLRGYLFPDPFLFTKGEGSNKGRSSIYIVGWLAIRAKWMEWVIDNQDDVKKYPRPQEWRDALADVAGKMGLMALLAKNSSRADPAAKTGSATKKPNTQPPAKRRKVADDQKLAVDLSGVKGPIDICWNGEDLVSAAALAQELYIVPDAVAREVVWDLYEHNFRLELLALDRCVVSRGAMSELDGLDRDDKVRQCFPNDSLVNLDVPVEDRGLGAGDWGHRMQWVEALRRVLIAWPQCPEILQTTSAVQHLSTGHIVSDEKRVCGVERVAYPFYCQTFFNYFGRAPSIPHILPFGNLSC</sequence>